<dbReference type="InterPro" id="IPR009081">
    <property type="entry name" value="PP-bd_ACP"/>
</dbReference>
<dbReference type="InterPro" id="IPR029058">
    <property type="entry name" value="AB_hydrolase_fold"/>
</dbReference>
<dbReference type="PROSITE" id="PS00012">
    <property type="entry name" value="PHOSPHOPANTETHEINE"/>
    <property type="match status" value="1"/>
</dbReference>
<evidence type="ECO:0000259" key="4">
    <source>
        <dbReference type="PROSITE" id="PS50075"/>
    </source>
</evidence>
<dbReference type="OrthoDB" id="9803968at2"/>
<dbReference type="Pfam" id="PF08245">
    <property type="entry name" value="Mur_ligase_M"/>
    <property type="match status" value="1"/>
</dbReference>
<feature type="domain" description="Carrier" evidence="4">
    <location>
        <begin position="850"/>
        <end position="926"/>
    </location>
</feature>
<dbReference type="GO" id="GO:0005737">
    <property type="term" value="C:cytoplasm"/>
    <property type="evidence" value="ECO:0007669"/>
    <property type="project" value="TreeGrafter"/>
</dbReference>
<comment type="caution">
    <text evidence="5">The sequence shown here is derived from an EMBL/GenBank/DDBJ whole genome shotgun (WGS) entry which is preliminary data.</text>
</comment>
<gene>
    <name evidence="5" type="ORF">EG244_12340</name>
</gene>
<dbReference type="GO" id="GO:0031177">
    <property type="term" value="F:phosphopantetheine binding"/>
    <property type="evidence" value="ECO:0007669"/>
    <property type="project" value="TreeGrafter"/>
</dbReference>
<dbReference type="Gene3D" id="3.40.50.12780">
    <property type="entry name" value="N-terminal domain of ligase-like"/>
    <property type="match status" value="1"/>
</dbReference>
<dbReference type="PROSITE" id="PS00455">
    <property type="entry name" value="AMP_BINDING"/>
    <property type="match status" value="1"/>
</dbReference>
<dbReference type="Gene3D" id="3.30.300.30">
    <property type="match status" value="1"/>
</dbReference>
<evidence type="ECO:0000256" key="2">
    <source>
        <dbReference type="ARBA" id="ARBA00022553"/>
    </source>
</evidence>
<dbReference type="SUPFAM" id="SSF47336">
    <property type="entry name" value="ACP-like"/>
    <property type="match status" value="1"/>
</dbReference>
<dbReference type="SUPFAM" id="SSF53244">
    <property type="entry name" value="MurD-like peptide ligases, peptide-binding domain"/>
    <property type="match status" value="1"/>
</dbReference>
<dbReference type="Pfam" id="PF02875">
    <property type="entry name" value="Mur_ligase_C"/>
    <property type="match status" value="1"/>
</dbReference>
<proteinExistence type="predicted"/>
<dbReference type="Pfam" id="PF00501">
    <property type="entry name" value="AMP-binding"/>
    <property type="match status" value="1"/>
</dbReference>
<dbReference type="RefSeq" id="WP_124965301.1">
    <property type="nucleotide sequence ID" value="NZ_RRAZ01000016.1"/>
</dbReference>
<dbReference type="NCBIfam" id="TIGR01733">
    <property type="entry name" value="AA-adenyl-dom"/>
    <property type="match status" value="1"/>
</dbReference>
<dbReference type="InterPro" id="IPR045851">
    <property type="entry name" value="AMP-bd_C_sf"/>
</dbReference>
<dbReference type="Gene3D" id="1.10.1200.10">
    <property type="entry name" value="ACP-like"/>
    <property type="match status" value="1"/>
</dbReference>
<dbReference type="Pfam" id="PF00550">
    <property type="entry name" value="PP-binding"/>
    <property type="match status" value="1"/>
</dbReference>
<dbReference type="GO" id="GO:0016881">
    <property type="term" value="F:acid-amino acid ligase activity"/>
    <property type="evidence" value="ECO:0007669"/>
    <property type="project" value="InterPro"/>
</dbReference>
<dbReference type="GO" id="GO:0044550">
    <property type="term" value="P:secondary metabolite biosynthetic process"/>
    <property type="evidence" value="ECO:0007669"/>
    <property type="project" value="TreeGrafter"/>
</dbReference>
<dbReference type="SUPFAM" id="SSF53623">
    <property type="entry name" value="MurD-like peptide ligases, catalytic domain"/>
    <property type="match status" value="1"/>
</dbReference>
<dbReference type="PANTHER" id="PTHR45527:SF1">
    <property type="entry name" value="FATTY ACID SYNTHASE"/>
    <property type="match status" value="1"/>
</dbReference>
<dbReference type="InterPro" id="IPR006162">
    <property type="entry name" value="Ppantetheine_attach_site"/>
</dbReference>
<dbReference type="InterPro" id="IPR013221">
    <property type="entry name" value="Mur_ligase_cen"/>
</dbReference>
<evidence type="ECO:0000313" key="6">
    <source>
        <dbReference type="Proteomes" id="UP000282125"/>
    </source>
</evidence>
<organism evidence="5 6">
    <name type="scientific">Falsigemmobacter faecalis</name>
    <dbReference type="NCBI Taxonomy" id="2488730"/>
    <lineage>
        <taxon>Bacteria</taxon>
        <taxon>Pseudomonadati</taxon>
        <taxon>Pseudomonadota</taxon>
        <taxon>Alphaproteobacteria</taxon>
        <taxon>Rhodobacterales</taxon>
        <taxon>Paracoccaceae</taxon>
        <taxon>Falsigemmobacter</taxon>
    </lineage>
</organism>
<dbReference type="InterPro" id="IPR036565">
    <property type="entry name" value="Mur-like_cat_sf"/>
</dbReference>
<dbReference type="InterPro" id="IPR010071">
    <property type="entry name" value="AA_adenyl_dom"/>
</dbReference>
<dbReference type="InterPro" id="IPR036615">
    <property type="entry name" value="Mur_ligase_C_dom_sf"/>
</dbReference>
<reference evidence="5 6" key="1">
    <citation type="submission" date="2018-11" db="EMBL/GenBank/DDBJ databases">
        <title>Gemmobacter sp. nov., YIM 102744-1 draft genome.</title>
        <authorList>
            <person name="Li G."/>
            <person name="Jiang Y."/>
        </authorList>
    </citation>
    <scope>NUCLEOTIDE SEQUENCE [LARGE SCALE GENOMIC DNA]</scope>
    <source>
        <strain evidence="5 6">YIM 102744-1</strain>
    </source>
</reference>
<protein>
    <submittedName>
        <fullName evidence="5">Amino acid adenylation domain-containing protein</fullName>
    </submittedName>
</protein>
<dbReference type="Gene3D" id="3.40.1190.10">
    <property type="entry name" value="Mur-like, catalytic domain"/>
    <property type="match status" value="1"/>
</dbReference>
<dbReference type="SUPFAM" id="SSF56801">
    <property type="entry name" value="Acetyl-CoA synthetase-like"/>
    <property type="match status" value="1"/>
</dbReference>
<sequence>MLIHILAQAGLRDFGYMPGGSFQTADLSPARLNAPGTLFVTEACEAHGALGDWQPGHIILTNADDDHADHYGGPEGLRQAFATFLARLAAGGSLLACGDDPGVQSLLEADPRKALTYGFGKQNRLRAEAAGTDLWHIRFEDQDPVLLRLRLPGRHNVLNALGALGMAMRLGVNLSTAAEALAGFSGVSRRLQPLQTSAAITLYDDFAHHPTEIRAALCALRPGATGRLIAVLQPQLHSRVSARADAFVEALSQADLSYLLPVSAEGESKGDGDAALLAALNRRQIPCQPVAGREALLAQLQEDLRPDDTLLVMAGTSGAPLAPWLAAALQPPRERRRDFSILHGPERKIDRDLLAEIAGHCRRNPTAPAVEIGSRSLSYADLLQRVENLAALLRKSGVKQGLSVGVCLGRSLDRLTSFLAILRLGAVYVPLDPQLPRERMAKMMQQVALRHVVVNAASPAVPGWRRKTINCGFLPDPASLAAFDWALPEFDPQSAGYIVFTSGTSGTPKAVEVPRQALTNYAFDAAEAFGITPTARVSQLHSFGFDVAIGDMIMAMAGGACLVLPTDLTASPGAPVGRFIARARITHLSLTPSALALIPAGECPDLTHVVVAGEPCPSALVSRWSHIPQFINAYGPSEATIEVSYARCHPEGPITIGRPFANCGICLLNAGQNPVPQGDEGEIWIFGEGLALGYRGQPELTAERFATVTLPGLAPRRMYRSGDRGRQLKDGRFLCLGRMDNQVKFKGYRIEPEEIEARICAFPGIADAAVSLLKPEGLPERLIAHFVMAPDADVPEIAALRSHLSRWLPAYMLPAFFLPVQQIPRSLNGKRERSNLPLPPGLQTAPAPRRSGTPTEEKIIALVEAQIGHGALNGVRDPLSDAGLDSIAMANLLFALEEAFDVRLISPEDEAFETVETLGLLIDTLLAQPAGTTEGGGNFAARLLPHVARWPGTRIGSSGLLFRIKPGPQMPGSSLFWCFQSGGELAALHEALGPQVALYGLRSGHLAVDYTPGTLTAMGQLYARLICEAQPEGTLHIGGNCQGGMVMRAVGLELIAMGREPAMTILMEQGRFSPYPAPVTLLFGERSYLNPYAQLADPDQIFRRAYPAGYSVDILPGAHGSYFTPDPVRALAAAISRSLSRPGGGAGKAPELQASQ</sequence>
<evidence type="ECO:0000256" key="1">
    <source>
        <dbReference type="ARBA" id="ARBA00022450"/>
    </source>
</evidence>
<keyword evidence="6" id="KW-1185">Reference proteome</keyword>
<dbReference type="EMBL" id="RRAZ01000016">
    <property type="protein sequence ID" value="RRH73851.1"/>
    <property type="molecule type" value="Genomic_DNA"/>
</dbReference>
<dbReference type="Gene3D" id="3.90.190.20">
    <property type="entry name" value="Mur ligase, C-terminal domain"/>
    <property type="match status" value="1"/>
</dbReference>
<dbReference type="PANTHER" id="PTHR45527">
    <property type="entry name" value="NONRIBOSOMAL PEPTIDE SYNTHETASE"/>
    <property type="match status" value="1"/>
</dbReference>
<dbReference type="CDD" id="cd05930">
    <property type="entry name" value="A_NRPS"/>
    <property type="match status" value="1"/>
</dbReference>
<feature type="region of interest" description="Disordered" evidence="3">
    <location>
        <begin position="830"/>
        <end position="853"/>
    </location>
</feature>
<dbReference type="InterPro" id="IPR036736">
    <property type="entry name" value="ACP-like_sf"/>
</dbReference>
<dbReference type="Proteomes" id="UP000282125">
    <property type="component" value="Unassembled WGS sequence"/>
</dbReference>
<dbReference type="GO" id="GO:0043041">
    <property type="term" value="P:amino acid activation for nonribosomal peptide biosynthetic process"/>
    <property type="evidence" value="ECO:0007669"/>
    <property type="project" value="TreeGrafter"/>
</dbReference>
<dbReference type="Gene3D" id="3.40.50.1820">
    <property type="entry name" value="alpha/beta hydrolase"/>
    <property type="match status" value="1"/>
</dbReference>
<keyword evidence="1" id="KW-0596">Phosphopantetheine</keyword>
<dbReference type="InterPro" id="IPR020845">
    <property type="entry name" value="AMP-binding_CS"/>
</dbReference>
<evidence type="ECO:0000313" key="5">
    <source>
        <dbReference type="EMBL" id="RRH73851.1"/>
    </source>
</evidence>
<dbReference type="GO" id="GO:0005524">
    <property type="term" value="F:ATP binding"/>
    <property type="evidence" value="ECO:0007669"/>
    <property type="project" value="InterPro"/>
</dbReference>
<dbReference type="InterPro" id="IPR000873">
    <property type="entry name" value="AMP-dep_synth/lig_dom"/>
</dbReference>
<dbReference type="SUPFAM" id="SSF53474">
    <property type="entry name" value="alpha/beta-Hydrolases"/>
    <property type="match status" value="1"/>
</dbReference>
<evidence type="ECO:0000256" key="3">
    <source>
        <dbReference type="SAM" id="MobiDB-lite"/>
    </source>
</evidence>
<dbReference type="InterPro" id="IPR042099">
    <property type="entry name" value="ANL_N_sf"/>
</dbReference>
<dbReference type="PROSITE" id="PS50075">
    <property type="entry name" value="CARRIER"/>
    <property type="match status" value="1"/>
</dbReference>
<dbReference type="AlphaFoldDB" id="A0A3P3DHX5"/>
<name>A0A3P3DHX5_9RHOB</name>
<dbReference type="InterPro" id="IPR004101">
    <property type="entry name" value="Mur_ligase_C"/>
</dbReference>
<accession>A0A3P3DHX5</accession>
<keyword evidence="2" id="KW-0597">Phosphoprotein</keyword>